<dbReference type="OrthoDB" id="396512at2"/>
<organism evidence="2 3">
    <name type="scientific">Roseivirga spongicola</name>
    <dbReference type="NCBI Taxonomy" id="333140"/>
    <lineage>
        <taxon>Bacteria</taxon>
        <taxon>Pseudomonadati</taxon>
        <taxon>Bacteroidota</taxon>
        <taxon>Cytophagia</taxon>
        <taxon>Cytophagales</taxon>
        <taxon>Roseivirgaceae</taxon>
        <taxon>Roseivirga</taxon>
    </lineage>
</organism>
<reference evidence="2 3" key="1">
    <citation type="submission" date="2016-01" db="EMBL/GenBank/DDBJ databases">
        <title>Genome sequencing of Roseivirga spongicola UST030701-084.</title>
        <authorList>
            <person name="Selvaratnam C."/>
            <person name="Thevarajoo S."/>
            <person name="Goh K.M."/>
            <person name="Ee R."/>
            <person name="Chan K.-G."/>
            <person name="Chong C.S."/>
        </authorList>
    </citation>
    <scope>NUCLEOTIDE SEQUENCE [LARGE SCALE GENOMIC DNA]</scope>
    <source>
        <strain evidence="2 3">UST030701-084</strain>
    </source>
</reference>
<dbReference type="STRING" id="333140.AWW68_08790"/>
<dbReference type="SUPFAM" id="SSF53448">
    <property type="entry name" value="Nucleotide-diphospho-sugar transferases"/>
    <property type="match status" value="1"/>
</dbReference>
<feature type="domain" description="Glycosyltransferase 2-like" evidence="1">
    <location>
        <begin position="6"/>
        <end position="177"/>
    </location>
</feature>
<evidence type="ECO:0000259" key="1">
    <source>
        <dbReference type="Pfam" id="PF00535"/>
    </source>
</evidence>
<sequence length="301" mass="34850">MNPTVSVICISFNHALYVNEALNSLFGQTYDSVEVIILDDGSTDESVKNIMSAIEGKDVKTVFHGKNQGYTKTFNEGLALSSGNYIVDFALDDVMKPDFLKKSIEKFEAVSDKVGVIFSNADYIDGAGKVIENHTESLMKKGMIKEVPTGDVFEWILKRYFICTPTMVIKREVFDRLGGYDESLAYEDFDFWVRSSRFYEYAYLNEVLMNKRKLQSSMSSQRYRFHFNEQMNSVFKVCEKAFHLVRTKSERKALQERLNYEYRQCIRLDNHVLAEKYRLLMEQAGVNFNPLSQLVKFINRA</sequence>
<proteinExistence type="predicted"/>
<dbReference type="InterPro" id="IPR001173">
    <property type="entry name" value="Glyco_trans_2-like"/>
</dbReference>
<keyword evidence="3" id="KW-1185">Reference proteome</keyword>
<accession>A0A150XB44</accession>
<dbReference type="AlphaFoldDB" id="A0A150XB44"/>
<dbReference type="EMBL" id="LRPC01000012">
    <property type="protein sequence ID" value="KYG75916.1"/>
    <property type="molecule type" value="Genomic_DNA"/>
</dbReference>
<dbReference type="InterPro" id="IPR050834">
    <property type="entry name" value="Glycosyltransf_2"/>
</dbReference>
<dbReference type="RefSeq" id="WP_068220046.1">
    <property type="nucleotide sequence ID" value="NZ_LRPC01000012.1"/>
</dbReference>
<name>A0A150XB44_9BACT</name>
<dbReference type="Pfam" id="PF00535">
    <property type="entry name" value="Glycos_transf_2"/>
    <property type="match status" value="1"/>
</dbReference>
<dbReference type="PANTHER" id="PTHR43685:SF2">
    <property type="entry name" value="GLYCOSYLTRANSFERASE 2-LIKE DOMAIN-CONTAINING PROTEIN"/>
    <property type="match status" value="1"/>
</dbReference>
<comment type="caution">
    <text evidence="2">The sequence shown here is derived from an EMBL/GenBank/DDBJ whole genome shotgun (WGS) entry which is preliminary data.</text>
</comment>
<evidence type="ECO:0000313" key="2">
    <source>
        <dbReference type="EMBL" id="KYG75916.1"/>
    </source>
</evidence>
<dbReference type="Gene3D" id="3.90.550.10">
    <property type="entry name" value="Spore Coat Polysaccharide Biosynthesis Protein SpsA, Chain A"/>
    <property type="match status" value="1"/>
</dbReference>
<gene>
    <name evidence="2" type="ORF">AWW68_08790</name>
</gene>
<dbReference type="InterPro" id="IPR029044">
    <property type="entry name" value="Nucleotide-diphossugar_trans"/>
</dbReference>
<dbReference type="Proteomes" id="UP000075606">
    <property type="component" value="Unassembled WGS sequence"/>
</dbReference>
<protein>
    <recommendedName>
        <fullName evidence="1">Glycosyltransferase 2-like domain-containing protein</fullName>
    </recommendedName>
</protein>
<evidence type="ECO:0000313" key="3">
    <source>
        <dbReference type="Proteomes" id="UP000075606"/>
    </source>
</evidence>
<dbReference type="PANTHER" id="PTHR43685">
    <property type="entry name" value="GLYCOSYLTRANSFERASE"/>
    <property type="match status" value="1"/>
</dbReference>